<keyword evidence="2" id="KW-1185">Reference proteome</keyword>
<organism evidence="1 2">
    <name type="scientific">Hallella bergensis DSM 17361</name>
    <dbReference type="NCBI Taxonomy" id="585502"/>
    <lineage>
        <taxon>Bacteria</taxon>
        <taxon>Pseudomonadati</taxon>
        <taxon>Bacteroidota</taxon>
        <taxon>Bacteroidia</taxon>
        <taxon>Bacteroidales</taxon>
        <taxon>Prevotellaceae</taxon>
        <taxon>Hallella</taxon>
    </lineage>
</organism>
<dbReference type="Proteomes" id="UP000003160">
    <property type="component" value="Unassembled WGS sequence"/>
</dbReference>
<dbReference type="EMBL" id="ACKS01000052">
    <property type="protein sequence ID" value="EFA44367.1"/>
    <property type="molecule type" value="Genomic_DNA"/>
</dbReference>
<dbReference type="HOGENOM" id="CLU_2918790_0_0_10"/>
<protein>
    <submittedName>
        <fullName evidence="1">Uncharacterized protein</fullName>
    </submittedName>
</protein>
<reference evidence="1 2" key="1">
    <citation type="submission" date="2009-10" db="EMBL/GenBank/DDBJ databases">
        <authorList>
            <person name="Qin X."/>
            <person name="Bachman B."/>
            <person name="Battles P."/>
            <person name="Bell A."/>
            <person name="Bess C."/>
            <person name="Bickham C."/>
            <person name="Chaboub L."/>
            <person name="Chen D."/>
            <person name="Coyle M."/>
            <person name="Deiros D.R."/>
            <person name="Dinh H."/>
            <person name="Forbes L."/>
            <person name="Fowler G."/>
            <person name="Francisco L."/>
            <person name="Fu Q."/>
            <person name="Gubbala S."/>
            <person name="Hale W."/>
            <person name="Han Y."/>
            <person name="Hemphill L."/>
            <person name="Highlander S.K."/>
            <person name="Hirani K."/>
            <person name="Hogues M."/>
            <person name="Jackson L."/>
            <person name="Jakkamsetti A."/>
            <person name="Javaid M."/>
            <person name="Jiang H."/>
            <person name="Korchina V."/>
            <person name="Kovar C."/>
            <person name="Lara F."/>
            <person name="Lee S."/>
            <person name="Mata R."/>
            <person name="Mathew T."/>
            <person name="Moen C."/>
            <person name="Morales K."/>
            <person name="Munidasa M."/>
            <person name="Nazareth L."/>
            <person name="Ngo R."/>
            <person name="Nguyen L."/>
            <person name="Okwuonu G."/>
            <person name="Ongeri F."/>
            <person name="Patil S."/>
            <person name="Petrosino J."/>
            <person name="Pham C."/>
            <person name="Pham P."/>
            <person name="Pu L.-L."/>
            <person name="Puazo M."/>
            <person name="Raj R."/>
            <person name="Reid J."/>
            <person name="Rouhana J."/>
            <person name="Saada N."/>
            <person name="Shang Y."/>
            <person name="Simmons D."/>
            <person name="Thornton R."/>
            <person name="Warren J."/>
            <person name="Weissenberger G."/>
            <person name="Zhang J."/>
            <person name="Zhang L."/>
            <person name="Zhou C."/>
            <person name="Zhu D."/>
            <person name="Muzny D."/>
            <person name="Worley K."/>
            <person name="Gibbs R."/>
        </authorList>
    </citation>
    <scope>NUCLEOTIDE SEQUENCE [LARGE SCALE GENOMIC DNA]</scope>
    <source>
        <strain evidence="1 2">DSM 17361</strain>
    </source>
</reference>
<evidence type="ECO:0000313" key="1">
    <source>
        <dbReference type="EMBL" id="EFA44367.1"/>
    </source>
</evidence>
<sequence length="61" mass="7261">MMNKDFARKAVIDDILWESICHLRGIYTSMRDVDYTPDVCKRLQLIPIETFLMHGEQSMKR</sequence>
<evidence type="ECO:0000313" key="2">
    <source>
        <dbReference type="Proteomes" id="UP000003160"/>
    </source>
</evidence>
<comment type="caution">
    <text evidence="1">The sequence shown here is derived from an EMBL/GenBank/DDBJ whole genome shotgun (WGS) entry which is preliminary data.</text>
</comment>
<gene>
    <name evidence="1" type="ORF">HMPREF0645_1225</name>
</gene>
<accession>D1PW90</accession>
<name>D1PW90_9BACT</name>
<proteinExistence type="predicted"/>
<dbReference type="AlphaFoldDB" id="D1PW90"/>